<dbReference type="GO" id="GO:0016020">
    <property type="term" value="C:membrane"/>
    <property type="evidence" value="ECO:0007669"/>
    <property type="project" value="UniProtKB-SubCell"/>
</dbReference>
<dbReference type="InterPro" id="IPR013083">
    <property type="entry name" value="Znf_RING/FYVE/PHD"/>
</dbReference>
<keyword evidence="5" id="KW-0808">Transferase</keyword>
<evidence type="ECO:0000256" key="10">
    <source>
        <dbReference type="ARBA" id="ARBA00022833"/>
    </source>
</evidence>
<dbReference type="InterPro" id="IPR001841">
    <property type="entry name" value="Znf_RING"/>
</dbReference>
<dbReference type="AlphaFoldDB" id="A0AB40CRA4"/>
<accession>A0AB40CRA4</accession>
<keyword evidence="6 15" id="KW-0812">Transmembrane</keyword>
<organism evidence="17 18">
    <name type="scientific">Dioscorea cayennensis subsp. rotundata</name>
    <name type="common">White Guinea yam</name>
    <name type="synonym">Dioscorea rotundata</name>
    <dbReference type="NCBI Taxonomy" id="55577"/>
    <lineage>
        <taxon>Eukaryota</taxon>
        <taxon>Viridiplantae</taxon>
        <taxon>Streptophyta</taxon>
        <taxon>Embryophyta</taxon>
        <taxon>Tracheophyta</taxon>
        <taxon>Spermatophyta</taxon>
        <taxon>Magnoliopsida</taxon>
        <taxon>Liliopsida</taxon>
        <taxon>Dioscoreales</taxon>
        <taxon>Dioscoreaceae</taxon>
        <taxon>Dioscorea</taxon>
    </lineage>
</organism>
<evidence type="ECO:0000256" key="1">
    <source>
        <dbReference type="ARBA" id="ARBA00000900"/>
    </source>
</evidence>
<dbReference type="Proteomes" id="UP001515500">
    <property type="component" value="Chromosome 16"/>
</dbReference>
<evidence type="ECO:0000256" key="12">
    <source>
        <dbReference type="ARBA" id="ARBA00023136"/>
    </source>
</evidence>
<dbReference type="EC" id="2.3.2.27" evidence="4"/>
<keyword evidence="7" id="KW-0479">Metal-binding</keyword>
<dbReference type="RefSeq" id="XP_039142022.1">
    <property type="nucleotide sequence ID" value="XM_039286088.1"/>
</dbReference>
<dbReference type="FunFam" id="3.30.40.10:FF:000233">
    <property type="entry name" value="RING-H2 finger protein ATL54"/>
    <property type="match status" value="1"/>
</dbReference>
<dbReference type="SUPFAM" id="SSF57850">
    <property type="entry name" value="RING/U-box"/>
    <property type="match status" value="1"/>
</dbReference>
<protein>
    <recommendedName>
        <fullName evidence="4">RING-type E3 ubiquitin transferase</fullName>
        <ecNumber evidence="4">2.3.2.27</ecNumber>
    </recommendedName>
</protein>
<evidence type="ECO:0000256" key="9">
    <source>
        <dbReference type="ARBA" id="ARBA00022786"/>
    </source>
</evidence>
<dbReference type="PANTHER" id="PTHR46913:SF22">
    <property type="entry name" value="RING-TYPE E3 UBIQUITIN TRANSFERASE"/>
    <property type="match status" value="1"/>
</dbReference>
<feature type="region of interest" description="Disordered" evidence="14">
    <location>
        <begin position="233"/>
        <end position="273"/>
    </location>
</feature>
<evidence type="ECO:0000256" key="15">
    <source>
        <dbReference type="SAM" id="Phobius"/>
    </source>
</evidence>
<evidence type="ECO:0000256" key="2">
    <source>
        <dbReference type="ARBA" id="ARBA00004167"/>
    </source>
</evidence>
<evidence type="ECO:0000256" key="5">
    <source>
        <dbReference type="ARBA" id="ARBA00022679"/>
    </source>
</evidence>
<evidence type="ECO:0000256" key="3">
    <source>
        <dbReference type="ARBA" id="ARBA00004906"/>
    </source>
</evidence>
<keyword evidence="9" id="KW-0833">Ubl conjugation pathway</keyword>
<dbReference type="SMART" id="SM00184">
    <property type="entry name" value="RING"/>
    <property type="match status" value="1"/>
</dbReference>
<comment type="subcellular location">
    <subcellularLocation>
        <location evidence="2">Membrane</location>
        <topology evidence="2">Single-pass membrane protein</topology>
    </subcellularLocation>
</comment>
<gene>
    <name evidence="18" type="primary">LOC120279216</name>
</gene>
<sequence>MGSSVGNQEPLIPFEPTKDCSQGFCSIYCPQWCYIIFPPPPPFFSDNDQSSSGRTFSPLVITIIGVLASAFLLVSYYTIISKYCVSFSTLRRRFHRRLHVGPEGNIEEDVIGASSRRYETWYNSPSNGLDEALINKITVCTYKRDDGLIDSTDCSVCLSEFREDESLRLLPKCNHAFHLHCIDTWLTSHSNCPLCRASIISVNQMPPPLQLPAPPEPPPQPESSIELAVVSIGESNTREEQEEQEEEEEINEPNNDAAKRNEQEDHDHKIDVDKTDETVQVIRRSFSMDSSSSSSHRGRVSIADVLRLSIDDDESQVLEFARPENKGSSSNRITRGLHCVISPVPMKRSFSSGRFCFTRNAREKTSVLPL</sequence>
<evidence type="ECO:0000256" key="14">
    <source>
        <dbReference type="SAM" id="MobiDB-lite"/>
    </source>
</evidence>
<evidence type="ECO:0000259" key="16">
    <source>
        <dbReference type="PROSITE" id="PS50089"/>
    </source>
</evidence>
<dbReference type="PROSITE" id="PS50089">
    <property type="entry name" value="ZF_RING_2"/>
    <property type="match status" value="1"/>
</dbReference>
<reference evidence="18" key="1">
    <citation type="submission" date="2025-08" db="UniProtKB">
        <authorList>
            <consortium name="RefSeq"/>
        </authorList>
    </citation>
    <scope>IDENTIFICATION</scope>
</reference>
<dbReference type="CDD" id="cd16461">
    <property type="entry name" value="RING-H2_EL5-like"/>
    <property type="match status" value="1"/>
</dbReference>
<evidence type="ECO:0000256" key="13">
    <source>
        <dbReference type="PROSITE-ProRule" id="PRU00175"/>
    </source>
</evidence>
<evidence type="ECO:0000256" key="6">
    <source>
        <dbReference type="ARBA" id="ARBA00022692"/>
    </source>
</evidence>
<dbReference type="GO" id="GO:0008270">
    <property type="term" value="F:zinc ion binding"/>
    <property type="evidence" value="ECO:0007669"/>
    <property type="project" value="UniProtKB-KW"/>
</dbReference>
<keyword evidence="8 13" id="KW-0863">Zinc-finger</keyword>
<name>A0AB40CRA4_DIOCR</name>
<evidence type="ECO:0000313" key="17">
    <source>
        <dbReference type="Proteomes" id="UP001515500"/>
    </source>
</evidence>
<keyword evidence="10" id="KW-0862">Zinc</keyword>
<dbReference type="GO" id="GO:0061630">
    <property type="term" value="F:ubiquitin protein ligase activity"/>
    <property type="evidence" value="ECO:0007669"/>
    <property type="project" value="UniProtKB-EC"/>
</dbReference>
<proteinExistence type="predicted"/>
<evidence type="ECO:0000256" key="7">
    <source>
        <dbReference type="ARBA" id="ARBA00022723"/>
    </source>
</evidence>
<evidence type="ECO:0000256" key="8">
    <source>
        <dbReference type="ARBA" id="ARBA00022771"/>
    </source>
</evidence>
<dbReference type="Pfam" id="PF13639">
    <property type="entry name" value="zf-RING_2"/>
    <property type="match status" value="1"/>
</dbReference>
<evidence type="ECO:0000313" key="18">
    <source>
        <dbReference type="RefSeq" id="XP_039142022.1"/>
    </source>
</evidence>
<comment type="catalytic activity">
    <reaction evidence="1">
        <text>S-ubiquitinyl-[E2 ubiquitin-conjugating enzyme]-L-cysteine + [acceptor protein]-L-lysine = [E2 ubiquitin-conjugating enzyme]-L-cysteine + N(6)-ubiquitinyl-[acceptor protein]-L-lysine.</text>
        <dbReference type="EC" id="2.3.2.27"/>
    </reaction>
</comment>
<keyword evidence="12 15" id="KW-0472">Membrane</keyword>
<feature type="compositionally biased region" description="Acidic residues" evidence="14">
    <location>
        <begin position="240"/>
        <end position="251"/>
    </location>
</feature>
<feature type="domain" description="RING-type" evidence="16">
    <location>
        <begin position="154"/>
        <end position="196"/>
    </location>
</feature>
<feature type="compositionally biased region" description="Basic and acidic residues" evidence="14">
    <location>
        <begin position="257"/>
        <end position="273"/>
    </location>
</feature>
<evidence type="ECO:0000256" key="4">
    <source>
        <dbReference type="ARBA" id="ARBA00012483"/>
    </source>
</evidence>
<dbReference type="Gene3D" id="3.30.40.10">
    <property type="entry name" value="Zinc/RING finger domain, C3HC4 (zinc finger)"/>
    <property type="match status" value="1"/>
</dbReference>
<dbReference type="GO" id="GO:0016567">
    <property type="term" value="P:protein ubiquitination"/>
    <property type="evidence" value="ECO:0007669"/>
    <property type="project" value="InterPro"/>
</dbReference>
<dbReference type="InterPro" id="IPR044600">
    <property type="entry name" value="ATL1/ATL16-like"/>
</dbReference>
<keyword evidence="17" id="KW-1185">Reference proteome</keyword>
<dbReference type="PANTHER" id="PTHR46913">
    <property type="entry name" value="RING-H2 FINGER PROTEIN ATL16"/>
    <property type="match status" value="1"/>
</dbReference>
<dbReference type="GeneID" id="120279216"/>
<evidence type="ECO:0000256" key="11">
    <source>
        <dbReference type="ARBA" id="ARBA00022989"/>
    </source>
</evidence>
<comment type="pathway">
    <text evidence="3">Protein modification; protein ubiquitination.</text>
</comment>
<keyword evidence="11 15" id="KW-1133">Transmembrane helix</keyword>
<feature type="transmembrane region" description="Helical" evidence="15">
    <location>
        <begin position="59"/>
        <end position="79"/>
    </location>
</feature>